<gene>
    <name evidence="1" type="ORF">AB3G32_09510</name>
</gene>
<organism evidence="1">
    <name type="scientific">Flavobacterium sp. WC2429</name>
    <dbReference type="NCBI Taxonomy" id="3234140"/>
    <lineage>
        <taxon>Bacteria</taxon>
        <taxon>Pseudomonadati</taxon>
        <taxon>Bacteroidota</taxon>
        <taxon>Flavobacteriia</taxon>
        <taxon>Flavobacteriales</taxon>
        <taxon>Flavobacteriaceae</taxon>
        <taxon>Flavobacterium</taxon>
    </lineage>
</organism>
<dbReference type="PANTHER" id="PTHR41368">
    <property type="entry name" value="PROTEIN YGHO"/>
    <property type="match status" value="1"/>
</dbReference>
<reference evidence="1" key="1">
    <citation type="submission" date="2024-07" db="EMBL/GenBank/DDBJ databases">
        <authorList>
            <person name="Biller S.J."/>
        </authorList>
    </citation>
    <scope>NUCLEOTIDE SEQUENCE</scope>
    <source>
        <strain evidence="1">WC2429</strain>
    </source>
</reference>
<protein>
    <submittedName>
        <fullName evidence="1">GTP cyclohydrolase</fullName>
    </submittedName>
</protein>
<dbReference type="SUPFAM" id="SSF55729">
    <property type="entry name" value="Acyl-CoA N-acyltransferases (Nat)"/>
    <property type="match status" value="1"/>
</dbReference>
<dbReference type="InterPro" id="IPR039968">
    <property type="entry name" value="BcerS-like"/>
</dbReference>
<dbReference type="InterPro" id="IPR016181">
    <property type="entry name" value="Acyl_CoA_acyltransferase"/>
</dbReference>
<dbReference type="EMBL" id="CP165627">
    <property type="protein sequence ID" value="XDV00570.1"/>
    <property type="molecule type" value="Genomic_DNA"/>
</dbReference>
<dbReference type="PANTHER" id="PTHR41368:SF1">
    <property type="entry name" value="PROTEIN YGHO"/>
    <property type="match status" value="1"/>
</dbReference>
<dbReference type="RefSeq" id="WP_367771280.1">
    <property type="nucleotide sequence ID" value="NZ_CP165627.1"/>
</dbReference>
<dbReference type="AlphaFoldDB" id="A0AB39WG44"/>
<accession>A0AB39WG44</accession>
<name>A0AB39WG44_9FLAO</name>
<sequence length="372" mass="43755">MITIKEAITKKEMTDYIKFPFSLYKNNEFWVPPIIADELESFDKAKNPAFENAEAYFYIAYKNNEIAGRIAAIVNWSEVNDQQKKKVRFGWFDVINDIEVTKALLEKVYELGRKNNLEHVEGPMGFSNLDKVGVLTEGFDQLGTMITWYNHPYYAKHFEQLGYVTEKEYIESKFPFENVKPEFFEKANDLVKRRYQLSPLNFKTTKEVMPHVDKMFDLFNASYASLSSFVAISDTQKEYFKKKYISLINPEYIKFVEDKDHNIVAFSIVMPSFSKALQKANGKLFPFGFIHLLKAKKQSKDMIFYLIGVHPDFQNKAVTAIIFNEYYHTFKEKGIVNCFRTPELADNIAIHNLWKHFKPEIHCRRKTFRKNL</sequence>
<evidence type="ECO:0000313" key="1">
    <source>
        <dbReference type="EMBL" id="XDV00570.1"/>
    </source>
</evidence>
<proteinExistence type="predicted"/>